<protein>
    <recommendedName>
        <fullName evidence="4">DUF4932 domain-containing protein</fullName>
    </recommendedName>
</protein>
<evidence type="ECO:0008006" key="4">
    <source>
        <dbReference type="Google" id="ProtNLM"/>
    </source>
</evidence>
<dbReference type="EMBL" id="VLPL01000001">
    <property type="protein sequence ID" value="TSJ48024.1"/>
    <property type="molecule type" value="Genomic_DNA"/>
</dbReference>
<evidence type="ECO:0000313" key="3">
    <source>
        <dbReference type="Proteomes" id="UP000316008"/>
    </source>
</evidence>
<feature type="signal peptide" evidence="1">
    <location>
        <begin position="1"/>
        <end position="19"/>
    </location>
</feature>
<dbReference type="RefSeq" id="WP_144331559.1">
    <property type="nucleotide sequence ID" value="NZ_VLPL01000001.1"/>
</dbReference>
<name>A0A556N761_9FLAO</name>
<accession>A0A556N761</accession>
<dbReference type="AlphaFoldDB" id="A0A556N761"/>
<keyword evidence="3" id="KW-1185">Reference proteome</keyword>
<comment type="caution">
    <text evidence="2">The sequence shown here is derived from an EMBL/GenBank/DDBJ whole genome shotgun (WGS) entry which is preliminary data.</text>
</comment>
<organism evidence="2 3">
    <name type="scientific">Fluviicola chungangensis</name>
    <dbReference type="NCBI Taxonomy" id="2597671"/>
    <lineage>
        <taxon>Bacteria</taxon>
        <taxon>Pseudomonadati</taxon>
        <taxon>Bacteroidota</taxon>
        <taxon>Flavobacteriia</taxon>
        <taxon>Flavobacteriales</taxon>
        <taxon>Crocinitomicaceae</taxon>
        <taxon>Fluviicola</taxon>
    </lineage>
</organism>
<evidence type="ECO:0000313" key="2">
    <source>
        <dbReference type="EMBL" id="TSJ48024.1"/>
    </source>
</evidence>
<dbReference type="OrthoDB" id="861310at2"/>
<reference evidence="2 3" key="1">
    <citation type="submission" date="2019-07" db="EMBL/GenBank/DDBJ databases">
        <authorList>
            <person name="Huq M.A."/>
        </authorList>
    </citation>
    <scope>NUCLEOTIDE SEQUENCE [LARGE SCALE GENOMIC DNA]</scope>
    <source>
        <strain evidence="2 3">MAH-3</strain>
    </source>
</reference>
<keyword evidence="1" id="KW-0732">Signal</keyword>
<gene>
    <name evidence="2" type="ORF">FO442_02520</name>
</gene>
<sequence length="476" mass="54647">MKKWLILTSLCLLIQPAFAQNIGFQFKISKPYCIFNFLEASIYSHTTSRTLQQFIDQKTAGDKEFAQLATDFSHIQLDYQFKREEFPALRRQIRSTYDLIDIALVNSSTIAEFRDRIIGILPNSELEKLITIMQSAETYYDRIIWKDNEAKLNAQRIALEKYAAQCSESFTKINRFYNSCWIKEMPFVVALYPIPGASGNSTATPHANSLCIGVLTDETDHVGRIGVVLHEMCHVLYDEQPSDFEHKLEGYFAENKSPYSQFAYNFFDEGLATVLGNGWAYKYLSGELDPNPWYDNEYINGFGKALYPMIEEYIAGNKQIDQDFVNKAIDLFGKTFPNSITDYGILLNRVAIYNDADSGPAIDEVMNGVGKYFQLTNSHFSSPILDPIALEQLKTGDQTQLIIVDRNHQATLKELKKLFPELSKVKMIPNTIYAFFDRKKRPVIMLYATDKTNLDSLLKEMKTRKYLDQTKIIQNK</sequence>
<proteinExistence type="predicted"/>
<dbReference type="Proteomes" id="UP000316008">
    <property type="component" value="Unassembled WGS sequence"/>
</dbReference>
<evidence type="ECO:0000256" key="1">
    <source>
        <dbReference type="SAM" id="SignalP"/>
    </source>
</evidence>
<feature type="chain" id="PRO_5021707991" description="DUF4932 domain-containing protein" evidence="1">
    <location>
        <begin position="20"/>
        <end position="476"/>
    </location>
</feature>